<feature type="transmembrane region" description="Helical" evidence="5">
    <location>
        <begin position="396"/>
        <end position="421"/>
    </location>
</feature>
<dbReference type="RefSeq" id="WP_223993687.1">
    <property type="nucleotide sequence ID" value="NZ_CAJZAG010000011.1"/>
</dbReference>
<evidence type="ECO:0000313" key="7">
    <source>
        <dbReference type="EMBL" id="CAG9182944.1"/>
    </source>
</evidence>
<dbReference type="PANTHER" id="PTHR43496">
    <property type="entry name" value="PROTEIN LPLB"/>
    <property type="match status" value="1"/>
</dbReference>
<dbReference type="Gene3D" id="1.10.3720.10">
    <property type="entry name" value="MetI-like"/>
    <property type="match status" value="2"/>
</dbReference>
<feature type="transmembrane region" description="Helical" evidence="5">
    <location>
        <begin position="427"/>
        <end position="449"/>
    </location>
</feature>
<feature type="transmembrane region" description="Helical" evidence="5">
    <location>
        <begin position="258"/>
        <end position="282"/>
    </location>
</feature>
<keyword evidence="2 5" id="KW-0812">Transmembrane</keyword>
<organism evidence="7 8">
    <name type="scientific">Cupriavidus pampae</name>
    <dbReference type="NCBI Taxonomy" id="659251"/>
    <lineage>
        <taxon>Bacteria</taxon>
        <taxon>Pseudomonadati</taxon>
        <taxon>Pseudomonadota</taxon>
        <taxon>Betaproteobacteria</taxon>
        <taxon>Burkholderiales</taxon>
        <taxon>Burkholderiaceae</taxon>
        <taxon>Cupriavidus</taxon>
    </lineage>
</organism>
<evidence type="ECO:0000256" key="3">
    <source>
        <dbReference type="ARBA" id="ARBA00022989"/>
    </source>
</evidence>
<dbReference type="EMBL" id="CAJZAG010000011">
    <property type="protein sequence ID" value="CAG9182944.1"/>
    <property type="molecule type" value="Genomic_DNA"/>
</dbReference>
<comment type="subcellular location">
    <subcellularLocation>
        <location evidence="1 5">Cell membrane</location>
        <topology evidence="1 5">Multi-pass membrane protein</topology>
    </subcellularLocation>
</comment>
<evidence type="ECO:0000256" key="4">
    <source>
        <dbReference type="ARBA" id="ARBA00023136"/>
    </source>
</evidence>
<dbReference type="Pfam" id="PF00528">
    <property type="entry name" value="BPD_transp_1"/>
    <property type="match status" value="2"/>
</dbReference>
<feature type="domain" description="ABC transmembrane type-1" evidence="6">
    <location>
        <begin position="82"/>
        <end position="279"/>
    </location>
</feature>
<comment type="caution">
    <text evidence="7">The sequence shown here is derived from an EMBL/GenBank/DDBJ whole genome shotgun (WGS) entry which is preliminary data.</text>
</comment>
<feature type="transmembrane region" description="Helical" evidence="5">
    <location>
        <begin position="82"/>
        <end position="108"/>
    </location>
</feature>
<dbReference type="SUPFAM" id="SSF161098">
    <property type="entry name" value="MetI-like"/>
    <property type="match status" value="2"/>
</dbReference>
<feature type="transmembrane region" description="Helical" evidence="5">
    <location>
        <begin position="359"/>
        <end position="384"/>
    </location>
</feature>
<feature type="transmembrane region" description="Helical" evidence="5">
    <location>
        <begin position="303"/>
        <end position="333"/>
    </location>
</feature>
<dbReference type="InterPro" id="IPR000515">
    <property type="entry name" value="MetI-like"/>
</dbReference>
<dbReference type="CDD" id="cd06261">
    <property type="entry name" value="TM_PBP2"/>
    <property type="match status" value="2"/>
</dbReference>
<feature type="transmembrane region" description="Helical" evidence="5">
    <location>
        <begin position="534"/>
        <end position="554"/>
    </location>
</feature>
<accession>A0ABN7ZBD9</accession>
<keyword evidence="4 5" id="KW-0472">Membrane</keyword>
<proteinExistence type="inferred from homology"/>
<feature type="transmembrane region" description="Helical" evidence="5">
    <location>
        <begin position="120"/>
        <end position="141"/>
    </location>
</feature>
<feature type="transmembrane region" description="Helical" evidence="5">
    <location>
        <begin position="156"/>
        <end position="184"/>
    </location>
</feature>
<dbReference type="InterPro" id="IPR017664">
    <property type="entry name" value="AminoethylPonate_ABC_perm-1"/>
</dbReference>
<keyword evidence="3 5" id="KW-1133">Transmembrane helix</keyword>
<feature type="domain" description="ABC transmembrane type-1" evidence="6">
    <location>
        <begin position="360"/>
        <end position="555"/>
    </location>
</feature>
<gene>
    <name evidence="7" type="ORF">LMG32289_05233</name>
</gene>
<name>A0ABN7ZBD9_9BURK</name>
<evidence type="ECO:0000259" key="6">
    <source>
        <dbReference type="PROSITE" id="PS50928"/>
    </source>
</evidence>
<keyword evidence="5" id="KW-0813">Transport</keyword>
<evidence type="ECO:0000256" key="1">
    <source>
        <dbReference type="ARBA" id="ARBA00004651"/>
    </source>
</evidence>
<evidence type="ECO:0000256" key="5">
    <source>
        <dbReference type="RuleBase" id="RU363032"/>
    </source>
</evidence>
<protein>
    <recommendedName>
        <fullName evidence="6">ABC transmembrane type-1 domain-containing protein</fullName>
    </recommendedName>
</protein>
<dbReference type="PROSITE" id="PS50928">
    <property type="entry name" value="ABC_TM1"/>
    <property type="match status" value="2"/>
</dbReference>
<feature type="transmembrane region" description="Helical" evidence="5">
    <location>
        <begin position="491"/>
        <end position="514"/>
    </location>
</feature>
<dbReference type="PANTHER" id="PTHR43496:SF1">
    <property type="entry name" value="POLYGALACTURONAN_RHAMNOGALACTURONAN TRANSPORT SYSTEM PERMEASE PROTEIN YTEP"/>
    <property type="match status" value="1"/>
</dbReference>
<comment type="similarity">
    <text evidence="5">Belongs to the binding-protein-dependent transport system permease family.</text>
</comment>
<evidence type="ECO:0000313" key="8">
    <source>
        <dbReference type="Proteomes" id="UP000706525"/>
    </source>
</evidence>
<feature type="transmembrane region" description="Helical" evidence="5">
    <location>
        <begin position="28"/>
        <end position="53"/>
    </location>
</feature>
<reference evidence="7 8" key="1">
    <citation type="submission" date="2021-08" db="EMBL/GenBank/DDBJ databases">
        <authorList>
            <person name="Peeters C."/>
        </authorList>
    </citation>
    <scope>NUCLEOTIDE SEQUENCE [LARGE SCALE GENOMIC DNA]</scope>
    <source>
        <strain evidence="7 8">LMG 32289</strain>
    </source>
</reference>
<evidence type="ECO:0000256" key="2">
    <source>
        <dbReference type="ARBA" id="ARBA00022692"/>
    </source>
</evidence>
<dbReference type="InterPro" id="IPR035906">
    <property type="entry name" value="MetI-like_sf"/>
</dbReference>
<keyword evidence="8" id="KW-1185">Reference proteome</keyword>
<dbReference type="NCBIfam" id="TIGR03262">
    <property type="entry name" value="PhnU2"/>
    <property type="match status" value="1"/>
</dbReference>
<dbReference type="Proteomes" id="UP000706525">
    <property type="component" value="Unassembled WGS sequence"/>
</dbReference>
<feature type="transmembrane region" description="Helical" evidence="5">
    <location>
        <begin position="204"/>
        <end position="226"/>
    </location>
</feature>
<sequence>MKAAAPLPFGTQVVAPPASRRRVPERAVAWLVLALLCVIALILIGLPLCMVLSRSLRDGDGHFVGLANFIAYASNPGLRASLVHTLVVCALTTVITLPLAFGYAMALVRSRLPCKALFKGIALLPLLAPSLLPAIALTYMFGNQGFLKGWLGGESIYGLIGIVMAQVFYCFPHAVLILVTALALSDARMYEVARTLDTRPLRAFLTITLPAARYGLVSAAFVIVTLSVTDFGIAKVIGGQYNVLAIDIYKQIIGQQNFSMGAVVGVILLVPAVLSFFVDLLVRRRQRSMLSARSVLYRPEVRPIFDGAMALLAVMVSLAILLVVGTAIFASLVKLWPYNLSLSLHSYDFAAYDSLGWGAYYNSLTIAAGVAVGGTVLVFTGAYLMEKVRGVGLPAIVLHFLAMLPLAVPGLVLGLGFVFFFNDPANPLSGLASSLVLMTMCCIAHYYTVPHLTALTALQQIDSEFEAASASLGVPFWTTLRRVTIPICLPAILDIATYFFVNAMTTVAAVIFLYEPLSMVASVAAVAMDDTGDTAAACAMAVMVLLTSAIVKLLQSRLAAWMGRRTQRWRY</sequence>